<dbReference type="AlphaFoldDB" id="A0A443II14"/>
<proteinExistence type="predicted"/>
<dbReference type="InterPro" id="IPR042099">
    <property type="entry name" value="ANL_N_sf"/>
</dbReference>
<evidence type="ECO:0000259" key="2">
    <source>
        <dbReference type="Pfam" id="PF00501"/>
    </source>
</evidence>
<sequence>MYLIQGTVYSTLSSEQLIALLTADLNDTLSQPLRTEILLSCAEQFVRQLQNATFLPELDVASRIEICQFCQPKALRTKLEHELGDSPFSLRRPDYQMPRFESWRPLGVVVHITPANAELLPFFAVIESLLVGNINWLRLSSSEQGLTLQLLKAFIHCDSSGELVRFIAVVPVATHDLPLLLRYADGVSAWGGDVALDAIRQQLPGGCRWIPWGHKISFAWLMPDAVNASVLEALADEICRFDQMACSSPQIVFVDTEERSTLQDIGSQLAQAMQNRHSQWQPVIPDEKAAADITSMLAFSQLDTIFADAGNDFWVGEGWRIILQLTTAMEPSPLYRTILLRPLPRQKLIPTLRIWRTHLQTCGLAASEPDIVPLSQLLLAAGVSRITGISGMHESYSGEPHDGMYALSQLARRVSVTLNADMLPRQVSLDFNPPPPVLPALQPIMDNAAFLNGSIQPDAQLFFRSGGSSGVPKLAGFTYRDYHLQMASAAAGLFAAGLDPAKDKVLNLMYAGNLYGGLLSFFTVLEKMGTTHYPMGGPHDDDYGNIARIIVSQGIDTLVGMPSTLYQLFKREEALLRHYGGIRKLMLGGEHMGISQREYIREFGVKTIRSALYGSVDAGPLGHACSASPEGVFHLMTDIQWLEIVDAECDEPVAPGLAGRLLFTSIAREGQNIIRYDIGDTGRWVEGKCRCGALSPRFELLGRHGHLVRIGTMFIQPQHLATLAAVPVQMILEHNPESGLERIRLLAEGDVEQVKQRVCADPELAMALEAELLEFQVISRSFVQFERHPQSGKTPLVIDIRH</sequence>
<protein>
    <submittedName>
        <fullName evidence="3">Long-chain-fatty-acyl-CoA reductase</fullName>
    </submittedName>
</protein>
<evidence type="ECO:0000256" key="1">
    <source>
        <dbReference type="ARBA" id="ARBA00022857"/>
    </source>
</evidence>
<dbReference type="PANTHER" id="PTHR43845">
    <property type="entry name" value="BLR5969 PROTEIN"/>
    <property type="match status" value="1"/>
</dbReference>
<dbReference type="GO" id="GO:0003995">
    <property type="term" value="F:acyl-CoA dehydrogenase activity"/>
    <property type="evidence" value="ECO:0007669"/>
    <property type="project" value="InterPro"/>
</dbReference>
<evidence type="ECO:0000313" key="3">
    <source>
        <dbReference type="EMBL" id="RWR03641.1"/>
    </source>
</evidence>
<dbReference type="EMBL" id="JMEE01000001">
    <property type="protein sequence ID" value="RWR03641.1"/>
    <property type="molecule type" value="Genomic_DNA"/>
</dbReference>
<dbReference type="Gene3D" id="3.40.50.12780">
    <property type="entry name" value="N-terminal domain of ligase-like"/>
    <property type="match status" value="1"/>
</dbReference>
<organism evidence="3 4">
    <name type="scientific">[Pantoea] beijingensis</name>
    <dbReference type="NCBI Taxonomy" id="1324864"/>
    <lineage>
        <taxon>Bacteria</taxon>
        <taxon>Pseudomonadati</taxon>
        <taxon>Pseudomonadota</taxon>
        <taxon>Gammaproteobacteria</taxon>
        <taxon>Enterobacterales</taxon>
        <taxon>Erwiniaceae</taxon>
        <taxon>Erwinia</taxon>
    </lineage>
</organism>
<accession>A0A443II14</accession>
<dbReference type="InterPro" id="IPR016161">
    <property type="entry name" value="Ald_DH/histidinol_DH"/>
</dbReference>
<dbReference type="RefSeq" id="WP_128174495.1">
    <property type="nucleotide sequence ID" value="NZ_CP071409.1"/>
</dbReference>
<dbReference type="Pfam" id="PF00501">
    <property type="entry name" value="AMP-binding"/>
    <property type="match status" value="1"/>
</dbReference>
<dbReference type="InterPro" id="IPR000873">
    <property type="entry name" value="AMP-dep_synth/lig_dom"/>
</dbReference>
<reference evidence="3 4" key="1">
    <citation type="submission" date="2014-04" db="EMBL/GenBank/DDBJ databases">
        <title>Draft genome sequence of Pantoea beijingensis strain LMG 27579, an emerging pathogen to Pleurotus eryngii with potential industrial application.</title>
        <authorList>
            <person name="Xu F."/>
            <person name="Liu Y."/>
            <person name="Wang S."/>
            <person name="Yin Y."/>
            <person name="Ma Y."/>
            <person name="Zhao S."/>
            <person name="Rong C."/>
        </authorList>
    </citation>
    <scope>NUCLEOTIDE SEQUENCE [LARGE SCALE GENOMIC DNA]</scope>
    <source>
        <strain evidence="3 4">LMG 27579</strain>
    </source>
</reference>
<dbReference type="Proteomes" id="UP000288794">
    <property type="component" value="Unassembled WGS sequence"/>
</dbReference>
<dbReference type="GO" id="GO:0008218">
    <property type="term" value="P:bioluminescence"/>
    <property type="evidence" value="ECO:0007669"/>
    <property type="project" value="InterPro"/>
</dbReference>
<keyword evidence="4" id="KW-1185">Reference proteome</keyword>
<evidence type="ECO:0000313" key="4">
    <source>
        <dbReference type="Proteomes" id="UP000288794"/>
    </source>
</evidence>
<gene>
    <name evidence="3" type="ORF">ED28_01245</name>
</gene>
<name>A0A443II14_9GAMM</name>
<comment type="caution">
    <text evidence="3">The sequence shown here is derived from an EMBL/GenBank/DDBJ whole genome shotgun (WGS) entry which is preliminary data.</text>
</comment>
<keyword evidence="1" id="KW-0521">NADP</keyword>
<dbReference type="Pfam" id="PF05893">
    <property type="entry name" value="LuxC"/>
    <property type="match status" value="1"/>
</dbReference>
<dbReference type="SUPFAM" id="SSF53720">
    <property type="entry name" value="ALDH-like"/>
    <property type="match status" value="1"/>
</dbReference>
<dbReference type="InterPro" id="IPR008670">
    <property type="entry name" value="CoA_reduct_LuxC"/>
</dbReference>
<dbReference type="PANTHER" id="PTHR43845:SF1">
    <property type="entry name" value="BLR5969 PROTEIN"/>
    <property type="match status" value="1"/>
</dbReference>
<dbReference type="SUPFAM" id="SSF56801">
    <property type="entry name" value="Acetyl-CoA synthetase-like"/>
    <property type="match status" value="1"/>
</dbReference>
<feature type="domain" description="AMP-dependent synthetase/ligase" evidence="2">
    <location>
        <begin position="465"/>
        <end position="663"/>
    </location>
</feature>